<comment type="similarity">
    <text evidence="1">Belongs to the LOR family.</text>
</comment>
<keyword evidence="3" id="KW-1185">Reference proteome</keyword>
<dbReference type="Pfam" id="PF04525">
    <property type="entry name" value="LOR"/>
    <property type="match status" value="1"/>
</dbReference>
<dbReference type="InterPro" id="IPR038595">
    <property type="entry name" value="LOR_sf"/>
</dbReference>
<protein>
    <submittedName>
        <fullName evidence="2">Uncharacterized protein</fullName>
    </submittedName>
</protein>
<accession>A0A2K1X042</accession>
<dbReference type="Proteomes" id="UP000006729">
    <property type="component" value="Chromosome 18"/>
</dbReference>
<dbReference type="InParanoid" id="A0A2K1X042"/>
<dbReference type="InterPro" id="IPR025659">
    <property type="entry name" value="Tubby-like_C"/>
</dbReference>
<gene>
    <name evidence="2" type="ORF">POPTR_018G128600</name>
</gene>
<dbReference type="InterPro" id="IPR007612">
    <property type="entry name" value="LOR"/>
</dbReference>
<dbReference type="AlphaFoldDB" id="A0A2K1X042"/>
<reference evidence="2 3" key="1">
    <citation type="journal article" date="2006" name="Science">
        <title>The genome of black cottonwood, Populus trichocarpa (Torr. &amp; Gray).</title>
        <authorList>
            <person name="Tuskan G.A."/>
            <person name="Difazio S."/>
            <person name="Jansson S."/>
            <person name="Bohlmann J."/>
            <person name="Grigoriev I."/>
            <person name="Hellsten U."/>
            <person name="Putnam N."/>
            <person name="Ralph S."/>
            <person name="Rombauts S."/>
            <person name="Salamov A."/>
            <person name="Schein J."/>
            <person name="Sterck L."/>
            <person name="Aerts A."/>
            <person name="Bhalerao R.R."/>
            <person name="Bhalerao R.P."/>
            <person name="Blaudez D."/>
            <person name="Boerjan W."/>
            <person name="Brun A."/>
            <person name="Brunner A."/>
            <person name="Busov V."/>
            <person name="Campbell M."/>
            <person name="Carlson J."/>
            <person name="Chalot M."/>
            <person name="Chapman J."/>
            <person name="Chen G.L."/>
            <person name="Cooper D."/>
            <person name="Coutinho P.M."/>
            <person name="Couturier J."/>
            <person name="Covert S."/>
            <person name="Cronk Q."/>
            <person name="Cunningham R."/>
            <person name="Davis J."/>
            <person name="Degroeve S."/>
            <person name="Dejardin A."/>
            <person name="Depamphilis C."/>
            <person name="Detter J."/>
            <person name="Dirks B."/>
            <person name="Dubchak I."/>
            <person name="Duplessis S."/>
            <person name="Ehlting J."/>
            <person name="Ellis B."/>
            <person name="Gendler K."/>
            <person name="Goodstein D."/>
            <person name="Gribskov M."/>
            <person name="Grimwood J."/>
            <person name="Groover A."/>
            <person name="Gunter L."/>
            <person name="Hamberger B."/>
            <person name="Heinze B."/>
            <person name="Helariutta Y."/>
            <person name="Henrissat B."/>
            <person name="Holligan D."/>
            <person name="Holt R."/>
            <person name="Huang W."/>
            <person name="Islam-Faridi N."/>
            <person name="Jones S."/>
            <person name="Jones-Rhoades M."/>
            <person name="Jorgensen R."/>
            <person name="Joshi C."/>
            <person name="Kangasjarvi J."/>
            <person name="Karlsson J."/>
            <person name="Kelleher C."/>
            <person name="Kirkpatrick R."/>
            <person name="Kirst M."/>
            <person name="Kohler A."/>
            <person name="Kalluri U."/>
            <person name="Larimer F."/>
            <person name="Leebens-Mack J."/>
            <person name="Leple J.C."/>
            <person name="Locascio P."/>
            <person name="Lou Y."/>
            <person name="Lucas S."/>
            <person name="Martin F."/>
            <person name="Montanini B."/>
            <person name="Napoli C."/>
            <person name="Nelson D.R."/>
            <person name="Nelson C."/>
            <person name="Nieminen K."/>
            <person name="Nilsson O."/>
            <person name="Pereda V."/>
            <person name="Peter G."/>
            <person name="Philippe R."/>
            <person name="Pilate G."/>
            <person name="Poliakov A."/>
            <person name="Razumovskaya J."/>
            <person name="Richardson P."/>
            <person name="Rinaldi C."/>
            <person name="Ritland K."/>
            <person name="Rouze P."/>
            <person name="Ryaboy D."/>
            <person name="Schmutz J."/>
            <person name="Schrader J."/>
            <person name="Segerman B."/>
            <person name="Shin H."/>
            <person name="Siddiqui A."/>
            <person name="Sterky F."/>
            <person name="Terry A."/>
            <person name="Tsai C.J."/>
            <person name="Uberbacher E."/>
            <person name="Unneberg P."/>
            <person name="Vahala J."/>
            <person name="Wall K."/>
            <person name="Wessler S."/>
            <person name="Yang G."/>
            <person name="Yin T."/>
            <person name="Douglas C."/>
            <person name="Marra M."/>
            <person name="Sandberg G."/>
            <person name="Van de Peer Y."/>
            <person name="Rokhsar D."/>
        </authorList>
    </citation>
    <scope>NUCLEOTIDE SEQUENCE [LARGE SCALE GENOMIC DNA]</scope>
    <source>
        <strain evidence="3">cv. Nisqually</strain>
    </source>
</reference>
<evidence type="ECO:0000313" key="2">
    <source>
        <dbReference type="EMBL" id="PNS94141.1"/>
    </source>
</evidence>
<dbReference type="SUPFAM" id="SSF54518">
    <property type="entry name" value="Tubby C-terminal domain-like"/>
    <property type="match status" value="1"/>
</dbReference>
<sequence>MTGGVVVDGFIVYDPNRKIISRFDSYGPDSEPKDELVLMDATGNGLLTLHRKFNVAFAMGLVLVLDQMYRDSADDYLQDVDPTSEEFSSRHLFMI</sequence>
<evidence type="ECO:0000256" key="1">
    <source>
        <dbReference type="ARBA" id="ARBA00005437"/>
    </source>
</evidence>
<dbReference type="EMBL" id="CM009307">
    <property type="protein sequence ID" value="PNS94141.1"/>
    <property type="molecule type" value="Genomic_DNA"/>
</dbReference>
<proteinExistence type="inferred from homology"/>
<organism evidence="2 3">
    <name type="scientific">Populus trichocarpa</name>
    <name type="common">Western balsam poplar</name>
    <name type="synonym">Populus balsamifera subsp. trichocarpa</name>
    <dbReference type="NCBI Taxonomy" id="3694"/>
    <lineage>
        <taxon>Eukaryota</taxon>
        <taxon>Viridiplantae</taxon>
        <taxon>Streptophyta</taxon>
        <taxon>Embryophyta</taxon>
        <taxon>Tracheophyta</taxon>
        <taxon>Spermatophyta</taxon>
        <taxon>Magnoliopsida</taxon>
        <taxon>eudicotyledons</taxon>
        <taxon>Gunneridae</taxon>
        <taxon>Pentapetalae</taxon>
        <taxon>rosids</taxon>
        <taxon>fabids</taxon>
        <taxon>Malpighiales</taxon>
        <taxon>Salicaceae</taxon>
        <taxon>Saliceae</taxon>
        <taxon>Populus</taxon>
    </lineage>
</organism>
<name>A0A2K1X042_POPTR</name>
<evidence type="ECO:0000313" key="3">
    <source>
        <dbReference type="Proteomes" id="UP000006729"/>
    </source>
</evidence>
<dbReference type="Gene3D" id="2.40.160.200">
    <property type="entry name" value="LURP1-related"/>
    <property type="match status" value="1"/>
</dbReference>